<gene>
    <name evidence="11" type="ORF">SKAU_G00075300</name>
</gene>
<comment type="similarity">
    <text evidence="3 9">Belongs to the Deltex family.</text>
</comment>
<dbReference type="InterPro" id="IPR039396">
    <property type="entry name" value="Deltex_C"/>
</dbReference>
<evidence type="ECO:0000256" key="1">
    <source>
        <dbReference type="ARBA" id="ARBA00000900"/>
    </source>
</evidence>
<keyword evidence="12" id="KW-1185">Reference proteome</keyword>
<evidence type="ECO:0000313" key="12">
    <source>
        <dbReference type="Proteomes" id="UP001152622"/>
    </source>
</evidence>
<dbReference type="Pfam" id="PF18102">
    <property type="entry name" value="DTC"/>
    <property type="match status" value="1"/>
</dbReference>
<dbReference type="GO" id="GO:0061630">
    <property type="term" value="F:ubiquitin protein ligase activity"/>
    <property type="evidence" value="ECO:0007669"/>
    <property type="project" value="UniProtKB-UniRule"/>
</dbReference>
<keyword evidence="7 9" id="KW-0862">Zinc</keyword>
<evidence type="ECO:0000256" key="9">
    <source>
        <dbReference type="RuleBase" id="RU367105"/>
    </source>
</evidence>
<feature type="domain" description="RING-type" evidence="10">
    <location>
        <begin position="36"/>
        <end position="74"/>
    </location>
</feature>
<dbReference type="InterPro" id="IPR039399">
    <property type="entry name" value="Deltex_C_sf"/>
</dbReference>
<evidence type="ECO:0000256" key="7">
    <source>
        <dbReference type="ARBA" id="ARBA00022833"/>
    </source>
</evidence>
<dbReference type="InterPro" id="IPR001841">
    <property type="entry name" value="Znf_RING"/>
</dbReference>
<dbReference type="OrthoDB" id="8874011at2759"/>
<dbReference type="Pfam" id="PF00097">
    <property type="entry name" value="zf-C3HC4"/>
    <property type="match status" value="1"/>
</dbReference>
<dbReference type="InterPro" id="IPR039398">
    <property type="entry name" value="Deltex_fam"/>
</dbReference>
<dbReference type="SMART" id="SM00184">
    <property type="entry name" value="RING"/>
    <property type="match status" value="1"/>
</dbReference>
<keyword evidence="9" id="KW-0963">Cytoplasm</keyword>
<comment type="pathway">
    <text evidence="2 9">Protein modification; protein ubiquitination.</text>
</comment>
<comment type="subcellular location">
    <subcellularLocation>
        <location evidence="9">Cytoplasm</location>
    </subcellularLocation>
</comment>
<organism evidence="11 12">
    <name type="scientific">Synaphobranchus kaupii</name>
    <name type="common">Kaup's arrowtooth eel</name>
    <dbReference type="NCBI Taxonomy" id="118154"/>
    <lineage>
        <taxon>Eukaryota</taxon>
        <taxon>Metazoa</taxon>
        <taxon>Chordata</taxon>
        <taxon>Craniata</taxon>
        <taxon>Vertebrata</taxon>
        <taxon>Euteleostomi</taxon>
        <taxon>Actinopterygii</taxon>
        <taxon>Neopterygii</taxon>
        <taxon>Teleostei</taxon>
        <taxon>Anguilliformes</taxon>
        <taxon>Synaphobranchidae</taxon>
        <taxon>Synaphobranchus</taxon>
    </lineage>
</organism>
<comment type="caution">
    <text evidence="11">The sequence shown here is derived from an EMBL/GenBank/DDBJ whole genome shotgun (WGS) entry which is preliminary data.</text>
</comment>
<dbReference type="SUPFAM" id="SSF57850">
    <property type="entry name" value="RING/U-box"/>
    <property type="match status" value="1"/>
</dbReference>
<dbReference type="EC" id="2.3.2.27" evidence="9"/>
<dbReference type="Gene3D" id="3.30.390.130">
    <property type="match status" value="1"/>
</dbReference>
<dbReference type="GO" id="GO:0016567">
    <property type="term" value="P:protein ubiquitination"/>
    <property type="evidence" value="ECO:0007669"/>
    <property type="project" value="UniProtKB-UniRule"/>
</dbReference>
<dbReference type="GO" id="GO:0008270">
    <property type="term" value="F:zinc ion binding"/>
    <property type="evidence" value="ECO:0007669"/>
    <property type="project" value="UniProtKB-KW"/>
</dbReference>
<evidence type="ECO:0000256" key="6">
    <source>
        <dbReference type="ARBA" id="ARBA00022771"/>
    </source>
</evidence>
<dbReference type="InterPro" id="IPR017907">
    <property type="entry name" value="Znf_RING_CS"/>
</dbReference>
<reference evidence="11" key="1">
    <citation type="journal article" date="2023" name="Science">
        <title>Genome structures resolve the early diversification of teleost fishes.</title>
        <authorList>
            <person name="Parey E."/>
            <person name="Louis A."/>
            <person name="Montfort J."/>
            <person name="Bouchez O."/>
            <person name="Roques C."/>
            <person name="Iampietro C."/>
            <person name="Lluch J."/>
            <person name="Castinel A."/>
            <person name="Donnadieu C."/>
            <person name="Desvignes T."/>
            <person name="Floi Bucao C."/>
            <person name="Jouanno E."/>
            <person name="Wen M."/>
            <person name="Mejri S."/>
            <person name="Dirks R."/>
            <person name="Jansen H."/>
            <person name="Henkel C."/>
            <person name="Chen W.J."/>
            <person name="Zahm M."/>
            <person name="Cabau C."/>
            <person name="Klopp C."/>
            <person name="Thompson A.W."/>
            <person name="Robinson-Rechavi M."/>
            <person name="Braasch I."/>
            <person name="Lecointre G."/>
            <person name="Bobe J."/>
            <person name="Postlethwait J.H."/>
            <person name="Berthelot C."/>
            <person name="Roest Crollius H."/>
            <person name="Guiguen Y."/>
        </authorList>
    </citation>
    <scope>NUCLEOTIDE SEQUENCE</scope>
    <source>
        <strain evidence="11">WJC10195</strain>
    </source>
</reference>
<keyword evidence="6 8" id="KW-0863">Zinc-finger</keyword>
<dbReference type="Gene3D" id="3.30.40.10">
    <property type="entry name" value="Zinc/RING finger domain, C3HC4 (zinc finger)"/>
    <property type="match status" value="1"/>
</dbReference>
<dbReference type="AlphaFoldDB" id="A0A9Q1JC40"/>
<evidence type="ECO:0000256" key="2">
    <source>
        <dbReference type="ARBA" id="ARBA00004906"/>
    </source>
</evidence>
<dbReference type="PANTHER" id="PTHR12622">
    <property type="entry name" value="DELTEX-RELATED"/>
    <property type="match status" value="1"/>
</dbReference>
<evidence type="ECO:0000256" key="4">
    <source>
        <dbReference type="ARBA" id="ARBA00022679"/>
    </source>
</evidence>
<dbReference type="EMBL" id="JAINUF010000002">
    <property type="protein sequence ID" value="KAJ8376950.1"/>
    <property type="molecule type" value="Genomic_DNA"/>
</dbReference>
<dbReference type="Proteomes" id="UP001152622">
    <property type="component" value="Chromosome 2"/>
</dbReference>
<evidence type="ECO:0000256" key="8">
    <source>
        <dbReference type="PROSITE-ProRule" id="PRU00175"/>
    </source>
</evidence>
<proteinExistence type="inferred from homology"/>
<evidence type="ECO:0000259" key="10">
    <source>
        <dbReference type="PROSITE" id="PS50089"/>
    </source>
</evidence>
<dbReference type="GO" id="GO:0007219">
    <property type="term" value="P:Notch signaling pathway"/>
    <property type="evidence" value="ECO:0007669"/>
    <property type="project" value="InterPro"/>
</dbReference>
<evidence type="ECO:0000256" key="5">
    <source>
        <dbReference type="ARBA" id="ARBA00022723"/>
    </source>
</evidence>
<name>A0A9Q1JC40_SYNKA</name>
<dbReference type="GO" id="GO:0005737">
    <property type="term" value="C:cytoplasm"/>
    <property type="evidence" value="ECO:0007669"/>
    <property type="project" value="UniProtKB-SubCell"/>
</dbReference>
<dbReference type="PROSITE" id="PS50089">
    <property type="entry name" value="ZF_RING_2"/>
    <property type="match status" value="1"/>
</dbReference>
<dbReference type="InterPro" id="IPR013083">
    <property type="entry name" value="Znf_RING/FYVE/PHD"/>
</dbReference>
<dbReference type="InterPro" id="IPR018957">
    <property type="entry name" value="Znf_C3HC4_RING-type"/>
</dbReference>
<evidence type="ECO:0000313" key="11">
    <source>
        <dbReference type="EMBL" id="KAJ8376950.1"/>
    </source>
</evidence>
<protein>
    <recommendedName>
        <fullName evidence="9">E3 ubiquitin-protein ligase</fullName>
        <ecNumber evidence="9">2.3.2.27</ecNumber>
    </recommendedName>
</protein>
<dbReference type="PROSITE" id="PS00518">
    <property type="entry name" value="ZF_RING_1"/>
    <property type="match status" value="1"/>
</dbReference>
<accession>A0A9Q1JC40</accession>
<keyword evidence="4 9" id="KW-0808">Transferase</keyword>
<sequence length="213" mass="23552">MFKISKAGRAVVIYGCFTETGEPSEARATAAEVETCPLCMEPWKEKQRLICTHAFCAACLERSVARLGLQCPVCLKALRVVGDQPEGQMTEKHLKDCFGKECFCITYNIPSGIQTEAHPNPGKPFTGIQTEAWIPDKEVTLSNYGSSCLDGQEVLKLLERAFEQKLVFTVAATDGAADRVVFTDIPHAGNLYECRENGFLKKVRAALRVKFIK</sequence>
<keyword evidence="5 9" id="KW-0479">Metal-binding</keyword>
<evidence type="ECO:0000256" key="3">
    <source>
        <dbReference type="ARBA" id="ARBA00009413"/>
    </source>
</evidence>
<comment type="catalytic activity">
    <reaction evidence="1 9">
        <text>S-ubiquitinyl-[E2 ubiquitin-conjugating enzyme]-L-cysteine + [acceptor protein]-L-lysine = [E2 ubiquitin-conjugating enzyme]-L-cysteine + N(6)-ubiquitinyl-[acceptor protein]-L-lysine.</text>
        <dbReference type="EC" id="2.3.2.27"/>
    </reaction>
</comment>